<proteinExistence type="predicted"/>
<evidence type="ECO:0000313" key="3">
    <source>
        <dbReference type="EMBL" id="CAF4541473.1"/>
    </source>
</evidence>
<name>A0A816N7W3_9BILA</name>
<feature type="compositionally biased region" description="Basic and acidic residues" evidence="1">
    <location>
        <begin position="15"/>
        <end position="25"/>
    </location>
</feature>
<dbReference type="AlphaFoldDB" id="A0A816N7W3"/>
<keyword evidence="5" id="KW-1185">Reference proteome</keyword>
<protein>
    <submittedName>
        <fullName evidence="2">Uncharacterized protein</fullName>
    </submittedName>
</protein>
<comment type="caution">
    <text evidence="2">The sequence shown here is derived from an EMBL/GenBank/DDBJ whole genome shotgun (WGS) entry which is preliminary data.</text>
</comment>
<dbReference type="Proteomes" id="UP000663866">
    <property type="component" value="Unassembled WGS sequence"/>
</dbReference>
<reference evidence="2" key="1">
    <citation type="submission" date="2021-02" db="EMBL/GenBank/DDBJ databases">
        <authorList>
            <person name="Nowell W R."/>
        </authorList>
    </citation>
    <scope>NUCLEOTIDE SEQUENCE</scope>
</reference>
<gene>
    <name evidence="3" type="ORF">OVN521_LOCUS42786</name>
    <name evidence="2" type="ORF">WKI299_LOCUS6667</name>
</gene>
<dbReference type="Proteomes" id="UP000663856">
    <property type="component" value="Unassembled WGS sequence"/>
</dbReference>
<evidence type="ECO:0000256" key="1">
    <source>
        <dbReference type="SAM" id="MobiDB-lite"/>
    </source>
</evidence>
<feature type="non-terminal residue" evidence="2">
    <location>
        <position position="64"/>
    </location>
</feature>
<evidence type="ECO:0000313" key="4">
    <source>
        <dbReference type="Proteomes" id="UP000663856"/>
    </source>
</evidence>
<evidence type="ECO:0000313" key="5">
    <source>
        <dbReference type="Proteomes" id="UP000663866"/>
    </source>
</evidence>
<sequence length="64" mass="7316">MAPKSRRQLQAAGAIEKRWSPEQHSLSDEDIYCIDISTDDELSSNYSNLKERINVSDIGDIYEL</sequence>
<dbReference type="EMBL" id="CAJNRF010001968">
    <property type="protein sequence ID" value="CAF2031848.1"/>
    <property type="molecule type" value="Genomic_DNA"/>
</dbReference>
<organism evidence="2 4">
    <name type="scientific">Rotaria magnacalcarata</name>
    <dbReference type="NCBI Taxonomy" id="392030"/>
    <lineage>
        <taxon>Eukaryota</taxon>
        <taxon>Metazoa</taxon>
        <taxon>Spiralia</taxon>
        <taxon>Gnathifera</taxon>
        <taxon>Rotifera</taxon>
        <taxon>Eurotatoria</taxon>
        <taxon>Bdelloidea</taxon>
        <taxon>Philodinida</taxon>
        <taxon>Philodinidae</taxon>
        <taxon>Rotaria</taxon>
    </lineage>
</organism>
<evidence type="ECO:0000313" key="2">
    <source>
        <dbReference type="EMBL" id="CAF2031848.1"/>
    </source>
</evidence>
<accession>A0A816N7W3</accession>
<dbReference type="EMBL" id="CAJOBG010059496">
    <property type="protein sequence ID" value="CAF4541473.1"/>
    <property type="molecule type" value="Genomic_DNA"/>
</dbReference>
<feature type="region of interest" description="Disordered" evidence="1">
    <location>
        <begin position="1"/>
        <end position="25"/>
    </location>
</feature>